<proteinExistence type="predicted"/>
<dbReference type="NCBIfam" id="TIGR00022">
    <property type="entry name" value="YhcH/YjgK/YiaL family protein"/>
    <property type="match status" value="1"/>
</dbReference>
<dbReference type="GO" id="GO:0005829">
    <property type="term" value="C:cytosol"/>
    <property type="evidence" value="ECO:0007669"/>
    <property type="project" value="TreeGrafter"/>
</dbReference>
<dbReference type="SUPFAM" id="SSF51197">
    <property type="entry name" value="Clavaminate synthase-like"/>
    <property type="match status" value="1"/>
</dbReference>
<evidence type="ECO:0000313" key="2">
    <source>
        <dbReference type="Proteomes" id="UP000886884"/>
    </source>
</evidence>
<evidence type="ECO:0000313" key="1">
    <source>
        <dbReference type="EMBL" id="HIV26909.1"/>
    </source>
</evidence>
<comment type="caution">
    <text evidence="1">The sequence shown here is derived from an EMBL/GenBank/DDBJ whole genome shotgun (WGS) entry which is preliminary data.</text>
</comment>
<name>A0A9D1P5G4_9FIRM</name>
<dbReference type="AlphaFoldDB" id="A0A9D1P5G4"/>
<dbReference type="PANTHER" id="PTHR34986:SF1">
    <property type="entry name" value="PROTEIN YIAL"/>
    <property type="match status" value="1"/>
</dbReference>
<dbReference type="InterPro" id="IPR004375">
    <property type="entry name" value="NanQ/TabA/YiaL"/>
</dbReference>
<organism evidence="1 2">
    <name type="scientific">Candidatus Ornithocaccomicrobium faecavium</name>
    <dbReference type="NCBI Taxonomy" id="2840890"/>
    <lineage>
        <taxon>Bacteria</taxon>
        <taxon>Bacillati</taxon>
        <taxon>Bacillota</taxon>
        <taxon>Clostridia</taxon>
        <taxon>Candidatus Ornithocaccomicrobium</taxon>
    </lineage>
</organism>
<dbReference type="PANTHER" id="PTHR34986">
    <property type="entry name" value="EVOLVED BETA-GALACTOSIDASE SUBUNIT BETA"/>
    <property type="match status" value="1"/>
</dbReference>
<sequence length="150" mass="16949">MIYDRLEHIGRYRGLGAHLDRAIDFLTKADVALLTGRGEIDGDRVYYMEQNPQLRALQDAKWERHERYIDIQIALTEGEEIYACPMEDVEDWSAFDAQKDCAFSEQGAKGARLAMQSGAFAIFFPHDAHMPCVRAGAAETTRKIVVKVLA</sequence>
<accession>A0A9D1P5G4</accession>
<dbReference type="Proteomes" id="UP000886884">
    <property type="component" value="Unassembled WGS sequence"/>
</dbReference>
<dbReference type="EMBL" id="DVOT01000056">
    <property type="protein sequence ID" value="HIV26909.1"/>
    <property type="molecule type" value="Genomic_DNA"/>
</dbReference>
<reference evidence="1" key="1">
    <citation type="submission" date="2020-10" db="EMBL/GenBank/DDBJ databases">
        <authorList>
            <person name="Gilroy R."/>
        </authorList>
    </citation>
    <scope>NUCLEOTIDE SEQUENCE</scope>
    <source>
        <strain evidence="1">CHK183-6373</strain>
    </source>
</reference>
<reference evidence="1" key="2">
    <citation type="journal article" date="2021" name="PeerJ">
        <title>Extensive microbial diversity within the chicken gut microbiome revealed by metagenomics and culture.</title>
        <authorList>
            <person name="Gilroy R."/>
            <person name="Ravi A."/>
            <person name="Getino M."/>
            <person name="Pursley I."/>
            <person name="Horton D.L."/>
            <person name="Alikhan N.F."/>
            <person name="Baker D."/>
            <person name="Gharbi K."/>
            <person name="Hall N."/>
            <person name="Watson M."/>
            <person name="Adriaenssens E.M."/>
            <person name="Foster-Nyarko E."/>
            <person name="Jarju S."/>
            <person name="Secka A."/>
            <person name="Antonio M."/>
            <person name="Oren A."/>
            <person name="Chaudhuri R.R."/>
            <person name="La Ragione R."/>
            <person name="Hildebrand F."/>
            <person name="Pallen M.J."/>
        </authorList>
    </citation>
    <scope>NUCLEOTIDE SEQUENCE</scope>
    <source>
        <strain evidence="1">CHK183-6373</strain>
    </source>
</reference>
<gene>
    <name evidence="1" type="ORF">IAA64_02990</name>
</gene>
<dbReference type="Gene3D" id="2.60.120.370">
    <property type="entry name" value="YhcH/YjgK/YiaL"/>
    <property type="match status" value="1"/>
</dbReference>
<dbReference type="InterPro" id="IPR037012">
    <property type="entry name" value="NanQ/TabA/YiaL_sf"/>
</dbReference>
<dbReference type="Pfam" id="PF04074">
    <property type="entry name" value="DUF386"/>
    <property type="match status" value="1"/>
</dbReference>
<protein>
    <submittedName>
        <fullName evidence="1">YhcH/YjgK/YiaL family protein</fullName>
    </submittedName>
</protein>